<dbReference type="PATRIC" id="fig|1121338.3.peg.1931"/>
<name>A0A151B3D8_9CLOT</name>
<reference evidence="3 4" key="1">
    <citation type="submission" date="2016-02" db="EMBL/GenBank/DDBJ databases">
        <title>Genome sequence of Clostridium tepidiprofundi DSM 19306.</title>
        <authorList>
            <person name="Poehlein A."/>
            <person name="Daniel R."/>
        </authorList>
    </citation>
    <scope>NUCLEOTIDE SEQUENCE [LARGE SCALE GENOMIC DNA]</scope>
    <source>
        <strain evidence="3 4">DSM 19306</strain>
    </source>
</reference>
<evidence type="ECO:0008006" key="5">
    <source>
        <dbReference type="Google" id="ProtNLM"/>
    </source>
</evidence>
<feature type="region of interest" description="Disordered" evidence="1">
    <location>
        <begin position="30"/>
        <end position="55"/>
    </location>
</feature>
<feature type="signal peptide" evidence="2">
    <location>
        <begin position="1"/>
        <end position="22"/>
    </location>
</feature>
<feature type="chain" id="PRO_5039430171" description="DUF4309 domain-containing protein" evidence="2">
    <location>
        <begin position="23"/>
        <end position="216"/>
    </location>
</feature>
<organism evidence="3 4">
    <name type="scientific">Clostridium tepidiprofundi DSM 19306</name>
    <dbReference type="NCBI Taxonomy" id="1121338"/>
    <lineage>
        <taxon>Bacteria</taxon>
        <taxon>Bacillati</taxon>
        <taxon>Bacillota</taxon>
        <taxon>Clostridia</taxon>
        <taxon>Eubacteriales</taxon>
        <taxon>Clostridiaceae</taxon>
        <taxon>Clostridium</taxon>
    </lineage>
</organism>
<evidence type="ECO:0000313" key="4">
    <source>
        <dbReference type="Proteomes" id="UP000075531"/>
    </source>
</evidence>
<dbReference type="EMBL" id="LTBA01000023">
    <property type="protein sequence ID" value="KYH34167.1"/>
    <property type="molecule type" value="Genomic_DNA"/>
</dbReference>
<gene>
    <name evidence="3" type="ORF">CLTEP_18810</name>
</gene>
<dbReference type="AlphaFoldDB" id="A0A151B3D8"/>
<accession>A0A151B3D8</accession>
<keyword evidence="4" id="KW-1185">Reference proteome</keyword>
<evidence type="ECO:0000313" key="3">
    <source>
        <dbReference type="EMBL" id="KYH34167.1"/>
    </source>
</evidence>
<dbReference type="RefSeq" id="WP_066825848.1">
    <property type="nucleotide sequence ID" value="NZ_LTBA01000023.1"/>
</dbReference>
<proteinExistence type="predicted"/>
<comment type="caution">
    <text evidence="3">The sequence shown here is derived from an EMBL/GenBank/DDBJ whole genome shotgun (WGS) entry which is preliminary data.</text>
</comment>
<protein>
    <recommendedName>
        <fullName evidence="5">DUF4309 domain-containing protein</fullName>
    </recommendedName>
</protein>
<evidence type="ECO:0000256" key="2">
    <source>
        <dbReference type="SAM" id="SignalP"/>
    </source>
</evidence>
<sequence length="216" mass="24631">MKFNIKKIIISPLIICTIFSFAGCSNKNDTTKNSTQIQTQTSTKNNISNDTSDTPNNKISKLNEDDFIITYKKNKITVGKFSEELFKNIGSGTANDNNNWGFVGFDDKDNYKYYSHGYPSDNPLFIVRTRTNIADGSIIISDIDVTKMGTNRQIRLGSKSDEITSAYGKPNKILDFDDSITNYEYYYKDKILDFYLDSKTNKVTQIILRYNEKSLS</sequence>
<keyword evidence="2" id="KW-0732">Signal</keyword>
<dbReference type="PROSITE" id="PS51257">
    <property type="entry name" value="PROKAR_LIPOPROTEIN"/>
    <property type="match status" value="1"/>
</dbReference>
<evidence type="ECO:0000256" key="1">
    <source>
        <dbReference type="SAM" id="MobiDB-lite"/>
    </source>
</evidence>
<dbReference type="Proteomes" id="UP000075531">
    <property type="component" value="Unassembled WGS sequence"/>
</dbReference>